<name>A0AB34JT18_PRYPA</name>
<evidence type="ECO:0000256" key="1">
    <source>
        <dbReference type="SAM" id="MobiDB-lite"/>
    </source>
</evidence>
<feature type="compositionally biased region" description="Acidic residues" evidence="1">
    <location>
        <begin position="391"/>
        <end position="402"/>
    </location>
</feature>
<feature type="compositionally biased region" description="Acidic residues" evidence="1">
    <location>
        <begin position="334"/>
        <end position="357"/>
    </location>
</feature>
<feature type="region of interest" description="Disordered" evidence="1">
    <location>
        <begin position="332"/>
        <end position="414"/>
    </location>
</feature>
<evidence type="ECO:0008006" key="4">
    <source>
        <dbReference type="Google" id="ProtNLM"/>
    </source>
</evidence>
<dbReference type="EMBL" id="JBGBPQ010000005">
    <property type="protein sequence ID" value="KAL1524033.1"/>
    <property type="molecule type" value="Genomic_DNA"/>
</dbReference>
<keyword evidence="3" id="KW-1185">Reference proteome</keyword>
<reference evidence="2 3" key="1">
    <citation type="journal article" date="2024" name="Science">
        <title>Giant polyketide synthase enzymes in the biosynthesis of giant marine polyether toxins.</title>
        <authorList>
            <person name="Fallon T.R."/>
            <person name="Shende V.V."/>
            <person name="Wierzbicki I.H."/>
            <person name="Pendleton A.L."/>
            <person name="Watervoot N.F."/>
            <person name="Auber R.P."/>
            <person name="Gonzalez D.J."/>
            <person name="Wisecaver J.H."/>
            <person name="Moore B.S."/>
        </authorList>
    </citation>
    <scope>NUCLEOTIDE SEQUENCE [LARGE SCALE GENOMIC DNA]</scope>
    <source>
        <strain evidence="2 3">12B1</strain>
    </source>
</reference>
<feature type="compositionally biased region" description="Basic and acidic residues" evidence="1">
    <location>
        <begin position="267"/>
        <end position="279"/>
    </location>
</feature>
<feature type="compositionally biased region" description="Gly residues" evidence="1">
    <location>
        <begin position="358"/>
        <end position="367"/>
    </location>
</feature>
<sequence>MSSAEGEGATPAGELSDEQKEAILEEIARMRKVIRNQEKLLFGWKLQFTVRACDKSRADLCCVPPSGEKIFSVIGVKRKLGLVSTAPAEPRRAAPTDATPAAAAAAAAAAESGLVLPEGQRRARPRVNYAEFERAERAPALRDLVLEQVGGGERELVGIAEAVHASGERNGATPPLRHVGLALRSLLRSGRLRRRLARLPAAAAAGRTTEGALCAVLFGALQLEEAEGAPWQLAAEEEEGGGGGVSGGGASGGEASGGEASGGAEQKQAKLEPSEEPRGLEAPSTHSGGEGEEAQLMRVRLRLGGEEILRDAAAPHAVRSAKADAEKRVREMVDNDGSEMDESEADDDESEADDDESGGGGGGGGRKTAGRAVRGRRGRAADVSYKPAAESDSDYEYEDSDGEEKRRKRSVKAKKKVIGGSPPFVEWLLTVADLRHALPLRGCDTNLFHSPLGWTTRQVDGLTRRPKIKWVRVDESGEVVEECERRDELERLLELRGEHEQTPYLGQFVEGSWEISEKAVVPAISYALEKLKSLGVITQVPPSTSGASAISYCVRNKYFKGDPFPKAEDSGTSAKRAKRKLKEESESEEDELADFELQRRENIKRNQQILQELGLA</sequence>
<accession>A0AB34JT18</accession>
<dbReference type="AlphaFoldDB" id="A0AB34JT18"/>
<feature type="region of interest" description="Disordered" evidence="1">
    <location>
        <begin position="237"/>
        <end position="293"/>
    </location>
</feature>
<proteinExistence type="predicted"/>
<gene>
    <name evidence="2" type="ORF">AB1Y20_018947</name>
</gene>
<dbReference type="Proteomes" id="UP001515480">
    <property type="component" value="Unassembled WGS sequence"/>
</dbReference>
<protein>
    <recommendedName>
        <fullName evidence="4">Non-specific serine/threonine protein kinase</fullName>
    </recommendedName>
</protein>
<evidence type="ECO:0000313" key="2">
    <source>
        <dbReference type="EMBL" id="KAL1524033.1"/>
    </source>
</evidence>
<comment type="caution">
    <text evidence="2">The sequence shown here is derived from an EMBL/GenBank/DDBJ whole genome shotgun (WGS) entry which is preliminary data.</text>
</comment>
<evidence type="ECO:0000313" key="3">
    <source>
        <dbReference type="Proteomes" id="UP001515480"/>
    </source>
</evidence>
<feature type="compositionally biased region" description="Gly residues" evidence="1">
    <location>
        <begin position="241"/>
        <end position="261"/>
    </location>
</feature>
<feature type="region of interest" description="Disordered" evidence="1">
    <location>
        <begin position="564"/>
        <end position="593"/>
    </location>
</feature>
<organism evidence="2 3">
    <name type="scientific">Prymnesium parvum</name>
    <name type="common">Toxic golden alga</name>
    <dbReference type="NCBI Taxonomy" id="97485"/>
    <lineage>
        <taxon>Eukaryota</taxon>
        <taxon>Haptista</taxon>
        <taxon>Haptophyta</taxon>
        <taxon>Prymnesiophyceae</taxon>
        <taxon>Prymnesiales</taxon>
        <taxon>Prymnesiaceae</taxon>
        <taxon>Prymnesium</taxon>
    </lineage>
</organism>